<evidence type="ECO:0000256" key="1">
    <source>
        <dbReference type="SAM" id="Phobius"/>
    </source>
</evidence>
<dbReference type="Proteomes" id="UP000784880">
    <property type="component" value="Unassembled WGS sequence"/>
</dbReference>
<accession>A0ABS6JHS8</accession>
<gene>
    <name evidence="2" type="ORF">KS419_14485</name>
</gene>
<proteinExistence type="predicted"/>
<evidence type="ECO:0000313" key="3">
    <source>
        <dbReference type="Proteomes" id="UP000784880"/>
    </source>
</evidence>
<dbReference type="RefSeq" id="WP_217067109.1">
    <property type="nucleotide sequence ID" value="NZ_JAHQCS010000117.1"/>
</dbReference>
<keyword evidence="3" id="KW-1185">Reference proteome</keyword>
<organism evidence="2 3">
    <name type="scientific">Evansella tamaricis</name>
    <dbReference type="NCBI Taxonomy" id="2069301"/>
    <lineage>
        <taxon>Bacteria</taxon>
        <taxon>Bacillati</taxon>
        <taxon>Bacillota</taxon>
        <taxon>Bacilli</taxon>
        <taxon>Bacillales</taxon>
        <taxon>Bacillaceae</taxon>
        <taxon>Evansella</taxon>
    </lineage>
</organism>
<evidence type="ECO:0000313" key="2">
    <source>
        <dbReference type="EMBL" id="MBU9712935.1"/>
    </source>
</evidence>
<keyword evidence="1" id="KW-1133">Transmembrane helix</keyword>
<name>A0ABS6JHS8_9BACI</name>
<dbReference type="Pfam" id="PF14007">
    <property type="entry name" value="YtpI"/>
    <property type="match status" value="1"/>
</dbReference>
<feature type="transmembrane region" description="Helical" evidence="1">
    <location>
        <begin position="37"/>
        <end position="54"/>
    </location>
</feature>
<protein>
    <submittedName>
        <fullName evidence="2">YtpI family protein</fullName>
    </submittedName>
</protein>
<comment type="caution">
    <text evidence="2">The sequence shown here is derived from an EMBL/GenBank/DDBJ whole genome shotgun (WGS) entry which is preliminary data.</text>
</comment>
<dbReference type="EMBL" id="JAHQCS010000117">
    <property type="protein sequence ID" value="MBU9712935.1"/>
    <property type="molecule type" value="Genomic_DNA"/>
</dbReference>
<sequence>MIFIVLIIFSLVFFVYYKVQQSRVSGPAERRWYSAKGSIAIGIFFISFGINSYLSLGTQVSAYVTVLFVGFGLVNVIFGAKHYKTFLPLARKEIEQRQS</sequence>
<feature type="transmembrane region" description="Helical" evidence="1">
    <location>
        <begin position="61"/>
        <end position="80"/>
    </location>
</feature>
<reference evidence="2 3" key="1">
    <citation type="submission" date="2021-06" db="EMBL/GenBank/DDBJ databases">
        <title>Bacillus sp. RD4P76, an endophyte from a halophyte.</title>
        <authorList>
            <person name="Sun J.-Q."/>
        </authorList>
    </citation>
    <scope>NUCLEOTIDE SEQUENCE [LARGE SCALE GENOMIC DNA]</scope>
    <source>
        <strain evidence="2 3">CGMCC 1.15917</strain>
    </source>
</reference>
<dbReference type="InterPro" id="IPR025618">
    <property type="entry name" value="YtpI"/>
</dbReference>
<keyword evidence="1" id="KW-0472">Membrane</keyword>
<keyword evidence="1" id="KW-0812">Transmembrane</keyword>